<name>A0A699XCK0_TANCI</name>
<organism evidence="1">
    <name type="scientific">Tanacetum cinerariifolium</name>
    <name type="common">Dalmatian daisy</name>
    <name type="synonym">Chrysanthemum cinerariifolium</name>
    <dbReference type="NCBI Taxonomy" id="118510"/>
    <lineage>
        <taxon>Eukaryota</taxon>
        <taxon>Viridiplantae</taxon>
        <taxon>Streptophyta</taxon>
        <taxon>Embryophyta</taxon>
        <taxon>Tracheophyta</taxon>
        <taxon>Spermatophyta</taxon>
        <taxon>Magnoliopsida</taxon>
        <taxon>eudicotyledons</taxon>
        <taxon>Gunneridae</taxon>
        <taxon>Pentapetalae</taxon>
        <taxon>asterids</taxon>
        <taxon>campanulids</taxon>
        <taxon>Asterales</taxon>
        <taxon>Asteraceae</taxon>
        <taxon>Asteroideae</taxon>
        <taxon>Anthemideae</taxon>
        <taxon>Anthemidinae</taxon>
        <taxon>Tanacetum</taxon>
    </lineage>
</organism>
<protein>
    <submittedName>
        <fullName evidence="1">Uncharacterized protein</fullName>
    </submittedName>
</protein>
<sequence length="59" mass="6291">MTFGNSGKSRCPAHGGNCVRSASCWACSTRWLRRTAVGRPDAEPELCETSAGCSGRTTR</sequence>
<reference evidence="1" key="1">
    <citation type="journal article" date="2019" name="Sci. Rep.">
        <title>Draft genome of Tanacetum cinerariifolium, the natural source of mosquito coil.</title>
        <authorList>
            <person name="Yamashiro T."/>
            <person name="Shiraishi A."/>
            <person name="Satake H."/>
            <person name="Nakayama K."/>
        </authorList>
    </citation>
    <scope>NUCLEOTIDE SEQUENCE</scope>
</reference>
<accession>A0A699XCK0</accession>
<feature type="non-terminal residue" evidence="1">
    <location>
        <position position="59"/>
    </location>
</feature>
<gene>
    <name evidence="1" type="ORF">Tci_928129</name>
</gene>
<dbReference type="EMBL" id="BKCJ011826013">
    <property type="protein sequence ID" value="GFD56160.1"/>
    <property type="molecule type" value="Genomic_DNA"/>
</dbReference>
<dbReference type="AlphaFoldDB" id="A0A699XCK0"/>
<comment type="caution">
    <text evidence="1">The sequence shown here is derived from an EMBL/GenBank/DDBJ whole genome shotgun (WGS) entry which is preliminary data.</text>
</comment>
<evidence type="ECO:0000313" key="1">
    <source>
        <dbReference type="EMBL" id="GFD56160.1"/>
    </source>
</evidence>
<proteinExistence type="predicted"/>